<organism evidence="1 2">
    <name type="scientific">Candidatus Methanoperedens nitratireducens</name>
    <dbReference type="NCBI Taxonomy" id="1392998"/>
    <lineage>
        <taxon>Archaea</taxon>
        <taxon>Methanobacteriati</taxon>
        <taxon>Methanobacteriota</taxon>
        <taxon>Stenosarchaea group</taxon>
        <taxon>Methanomicrobia</taxon>
        <taxon>Methanosarcinales</taxon>
        <taxon>ANME-2 cluster</taxon>
        <taxon>Candidatus Methanoperedentaceae</taxon>
        <taxon>Candidatus Methanoperedens</taxon>
    </lineage>
</organism>
<sequence length="348" mass="39865">MVVRKNISLETIHLKKLDSLITKHNGNLSAAIRDAIDITEISLRRYGSVEEAISKIASDKKELTERGESIESGKNVLLGRPIFLWMLKSTKGIPLEKEIFEEVLDPLKIITISDLDKRINEISSESGWNSRISIFCMDYINPTTATVTITGDNEFYRDFVAHIVVMFLVNNKSLDIDVVHKRATTIRVDLKYREKGTQPVAAMKYFGYLKDAVKEFKSREEFWKNLMGIYSSVNYNMVSLYKGNYEELLACDPLTDAGIFESISKKHIANIPHQDFLKLLKKTEESMLIVDKIEILENSINIYHSYKNEKAIKNIQDYYVSLLKANGHEYEAKYSTSLIVLNHVCCKS</sequence>
<evidence type="ECO:0000313" key="1">
    <source>
        <dbReference type="EMBL" id="KPQ43899.1"/>
    </source>
</evidence>
<dbReference type="AlphaFoldDB" id="A0A0P8CAS9"/>
<gene>
    <name evidence="1" type="ORF">MPEBLZ_01546</name>
</gene>
<protein>
    <submittedName>
        <fullName evidence="1">Uncharacterized protein</fullName>
    </submittedName>
</protein>
<dbReference type="PATRIC" id="fig|1719120.3.peg.1679"/>
<comment type="caution">
    <text evidence="1">The sequence shown here is derived from an EMBL/GenBank/DDBJ whole genome shotgun (WGS) entry which is preliminary data.</text>
</comment>
<dbReference type="EMBL" id="LKCM01000121">
    <property type="protein sequence ID" value="KPQ43899.1"/>
    <property type="molecule type" value="Genomic_DNA"/>
</dbReference>
<accession>A0A0P8CAS9</accession>
<proteinExistence type="predicted"/>
<evidence type="ECO:0000313" key="2">
    <source>
        <dbReference type="Proteomes" id="UP000050360"/>
    </source>
</evidence>
<name>A0A0P8CAS9_9EURY</name>
<dbReference type="Proteomes" id="UP000050360">
    <property type="component" value="Unassembled WGS sequence"/>
</dbReference>
<reference evidence="1 2" key="1">
    <citation type="submission" date="2015-09" db="EMBL/GenBank/DDBJ databases">
        <title>A metagenomics-based metabolic model of nitrate-dependent anaerobic oxidation of methane by Methanoperedens-like archaea.</title>
        <authorList>
            <person name="Arshad A."/>
            <person name="Speth D.R."/>
            <person name="De Graaf R.M."/>
            <person name="Op Den Camp H.J."/>
            <person name="Jetten M.S."/>
            <person name="Welte C.U."/>
        </authorList>
    </citation>
    <scope>NUCLEOTIDE SEQUENCE [LARGE SCALE GENOMIC DNA]</scope>
</reference>